<dbReference type="RefSeq" id="WP_394009648.1">
    <property type="nucleotide sequence ID" value="NZ_JBAFUR010000003.1"/>
</dbReference>
<gene>
    <name evidence="4" type="ORF">V5F30_15580</name>
</gene>
<dbReference type="SUPFAM" id="SSF56925">
    <property type="entry name" value="OMPA-like"/>
    <property type="match status" value="1"/>
</dbReference>
<evidence type="ECO:0000256" key="1">
    <source>
        <dbReference type="ARBA" id="ARBA00022729"/>
    </source>
</evidence>
<feature type="signal peptide" evidence="2">
    <location>
        <begin position="1"/>
        <end position="32"/>
    </location>
</feature>
<evidence type="ECO:0000313" key="5">
    <source>
        <dbReference type="Proteomes" id="UP001604043"/>
    </source>
</evidence>
<comment type="caution">
    <text evidence="4">The sequence shown here is derived from an EMBL/GenBank/DDBJ whole genome shotgun (WGS) entry which is preliminary data.</text>
</comment>
<keyword evidence="1 2" id="KW-0732">Signal</keyword>
<feature type="domain" description="Outer membrane protein beta-barrel" evidence="3">
    <location>
        <begin position="54"/>
        <end position="238"/>
    </location>
</feature>
<evidence type="ECO:0000259" key="3">
    <source>
        <dbReference type="Pfam" id="PF13505"/>
    </source>
</evidence>
<evidence type="ECO:0000256" key="2">
    <source>
        <dbReference type="SAM" id="SignalP"/>
    </source>
</evidence>
<feature type="chain" id="PRO_5047306525" evidence="2">
    <location>
        <begin position="33"/>
        <end position="242"/>
    </location>
</feature>
<reference evidence="4 5" key="1">
    <citation type="submission" date="2024-02" db="EMBL/GenBank/DDBJ databases">
        <title>Expansion and revision of Xanthobacter and proposal of Roseixanthobacter gen. nov.</title>
        <authorList>
            <person name="Soltysiak M.P.M."/>
            <person name="Jalihal A."/>
            <person name="Ory A."/>
            <person name="Chrisophersen C."/>
            <person name="Lee A.D."/>
            <person name="Boulton J."/>
            <person name="Springer M."/>
        </authorList>
    </citation>
    <scope>NUCLEOTIDE SEQUENCE [LARGE SCALE GENOMIC DNA]</scope>
    <source>
        <strain evidence="4 5">CB5</strain>
    </source>
</reference>
<proteinExistence type="predicted"/>
<name>A0ABW6ZII4_9HYPH</name>
<sequence>MMGVFGRAGRLLLASLAIAALAGTAFAGAAHAADKADAEMEAMMASLGKPGDFSLAAPAVSEDAAAGWYFRADVGYVPASSASLSYLGLPTGLDVSGAGWSLGGGIGYRFLPFLRAEVSLDYLSLGSASLSPFGPGVGASATVGLASVYWDIITLAGFTPYLSAGAGFAINSLSAPAGLQPAGNAWDFAWSAGAGVSFAVSSSFSLDLGYRYLDLGSPAYAGGLALGNSTAQQVRFGLRYAL</sequence>
<dbReference type="Pfam" id="PF13505">
    <property type="entry name" value="OMP_b-brl"/>
    <property type="match status" value="1"/>
</dbReference>
<dbReference type="InterPro" id="IPR011250">
    <property type="entry name" value="OMP/PagP_B-barrel"/>
</dbReference>
<dbReference type="EMBL" id="JBAFUR010000003">
    <property type="protein sequence ID" value="MFG1253631.1"/>
    <property type="molecule type" value="Genomic_DNA"/>
</dbReference>
<evidence type="ECO:0000313" key="4">
    <source>
        <dbReference type="EMBL" id="MFG1253631.1"/>
    </source>
</evidence>
<organism evidence="4 5">
    <name type="scientific">Xanthobacter aminoxidans</name>
    <dbReference type="NCBI Taxonomy" id="186280"/>
    <lineage>
        <taxon>Bacteria</taxon>
        <taxon>Pseudomonadati</taxon>
        <taxon>Pseudomonadota</taxon>
        <taxon>Alphaproteobacteria</taxon>
        <taxon>Hyphomicrobiales</taxon>
        <taxon>Xanthobacteraceae</taxon>
        <taxon>Xanthobacter</taxon>
    </lineage>
</organism>
<keyword evidence="5" id="KW-1185">Reference proteome</keyword>
<accession>A0ABW6ZII4</accession>
<dbReference type="InterPro" id="IPR027385">
    <property type="entry name" value="Beta-barrel_OMP"/>
</dbReference>
<dbReference type="Proteomes" id="UP001604043">
    <property type="component" value="Unassembled WGS sequence"/>
</dbReference>
<dbReference type="Gene3D" id="2.40.160.20">
    <property type="match status" value="1"/>
</dbReference>
<protein>
    <submittedName>
        <fullName evidence="4">Outer membrane beta-barrel protein</fullName>
    </submittedName>
</protein>